<evidence type="ECO:0000313" key="3">
    <source>
        <dbReference type="Proteomes" id="UP001642360"/>
    </source>
</evidence>
<accession>A0ABC8RJE6</accession>
<organism evidence="2 3">
    <name type="scientific">Ilex paraguariensis</name>
    <name type="common">yerba mate</name>
    <dbReference type="NCBI Taxonomy" id="185542"/>
    <lineage>
        <taxon>Eukaryota</taxon>
        <taxon>Viridiplantae</taxon>
        <taxon>Streptophyta</taxon>
        <taxon>Embryophyta</taxon>
        <taxon>Tracheophyta</taxon>
        <taxon>Spermatophyta</taxon>
        <taxon>Magnoliopsida</taxon>
        <taxon>eudicotyledons</taxon>
        <taxon>Gunneridae</taxon>
        <taxon>Pentapetalae</taxon>
        <taxon>asterids</taxon>
        <taxon>campanulids</taxon>
        <taxon>Aquifoliales</taxon>
        <taxon>Aquifoliaceae</taxon>
        <taxon>Ilex</taxon>
    </lineage>
</organism>
<keyword evidence="1" id="KW-0732">Signal</keyword>
<sequence>MKTLHRLQRRRCQLTTPTSGHDFDQVFPLLSLFLSLLSMACADASSVGWPGAPPTSPSNKLLPSTTNSSALCQKVYLYSTHLTPQLVEFFSIKLTNIGREMCDFDFM</sequence>
<evidence type="ECO:0000256" key="1">
    <source>
        <dbReference type="SAM" id="SignalP"/>
    </source>
</evidence>
<evidence type="ECO:0000313" key="2">
    <source>
        <dbReference type="EMBL" id="CAK9145100.1"/>
    </source>
</evidence>
<keyword evidence="3" id="KW-1185">Reference proteome</keyword>
<dbReference type="AlphaFoldDB" id="A0ABC8RJE6"/>
<protein>
    <submittedName>
        <fullName evidence="2">Uncharacterized protein</fullName>
    </submittedName>
</protein>
<gene>
    <name evidence="2" type="ORF">ILEXP_LOCUS12893</name>
</gene>
<feature type="chain" id="PRO_5044807602" evidence="1">
    <location>
        <begin position="45"/>
        <end position="107"/>
    </location>
</feature>
<dbReference type="EMBL" id="CAUOFW020001458">
    <property type="protein sequence ID" value="CAK9145100.1"/>
    <property type="molecule type" value="Genomic_DNA"/>
</dbReference>
<proteinExistence type="predicted"/>
<name>A0ABC8RJE6_9AQUA</name>
<reference evidence="2 3" key="1">
    <citation type="submission" date="2024-02" db="EMBL/GenBank/DDBJ databases">
        <authorList>
            <person name="Vignale AGUSTIN F."/>
            <person name="Sosa J E."/>
            <person name="Modenutti C."/>
        </authorList>
    </citation>
    <scope>NUCLEOTIDE SEQUENCE [LARGE SCALE GENOMIC DNA]</scope>
</reference>
<feature type="signal peptide" evidence="1">
    <location>
        <begin position="1"/>
        <end position="44"/>
    </location>
</feature>
<dbReference type="Proteomes" id="UP001642360">
    <property type="component" value="Unassembled WGS sequence"/>
</dbReference>
<comment type="caution">
    <text evidence="2">The sequence shown here is derived from an EMBL/GenBank/DDBJ whole genome shotgun (WGS) entry which is preliminary data.</text>
</comment>